<proteinExistence type="predicted"/>
<accession>A0A512B9Y4</accession>
<organism evidence="1 2">
    <name type="scientific">Segetibacter aerophilus</name>
    <dbReference type="NCBI Taxonomy" id="670293"/>
    <lineage>
        <taxon>Bacteria</taxon>
        <taxon>Pseudomonadati</taxon>
        <taxon>Bacteroidota</taxon>
        <taxon>Chitinophagia</taxon>
        <taxon>Chitinophagales</taxon>
        <taxon>Chitinophagaceae</taxon>
        <taxon>Segetibacter</taxon>
    </lineage>
</organism>
<evidence type="ECO:0000313" key="2">
    <source>
        <dbReference type="Proteomes" id="UP000321513"/>
    </source>
</evidence>
<name>A0A512B9Y4_9BACT</name>
<keyword evidence="2" id="KW-1185">Reference proteome</keyword>
<sequence length="260" mass="28492">MGCEDLPEKARIRRGAWIHSSVVDLITADPRNETVWNTHIATGKVVILAELSGTMDGGSPKLGPGFGDTKERYQGSDFKATIKDENYIENWPHYRSLVGKSNWYFCYITGTQGHITGNPVTVAPKNPITENVDDSVIWEAEISWFEFFTPAPFKAPLAVFAAPIAPAEYDALIKFDVSATPTAVSGITGVAEEIDAQQRLEFNATPPVVGGAPQTMDIEVNGEQEASFSYLSGRNGSYFRYTDKAGNTHQDQFINGTKSF</sequence>
<dbReference type="EMBL" id="BJYT01000004">
    <property type="protein sequence ID" value="GEO08776.1"/>
    <property type="molecule type" value="Genomic_DNA"/>
</dbReference>
<gene>
    <name evidence="1" type="ORF">SAE01_12720</name>
</gene>
<reference evidence="1 2" key="1">
    <citation type="submission" date="2019-07" db="EMBL/GenBank/DDBJ databases">
        <title>Whole genome shotgun sequence of Segetibacter aerophilus NBRC 106135.</title>
        <authorList>
            <person name="Hosoyama A."/>
            <person name="Uohara A."/>
            <person name="Ohji S."/>
            <person name="Ichikawa N."/>
        </authorList>
    </citation>
    <scope>NUCLEOTIDE SEQUENCE [LARGE SCALE GENOMIC DNA]</scope>
    <source>
        <strain evidence="1 2">NBRC 106135</strain>
    </source>
</reference>
<dbReference type="AlphaFoldDB" id="A0A512B9Y4"/>
<dbReference type="Proteomes" id="UP000321513">
    <property type="component" value="Unassembled WGS sequence"/>
</dbReference>
<comment type="caution">
    <text evidence="1">The sequence shown here is derived from an EMBL/GenBank/DDBJ whole genome shotgun (WGS) entry which is preliminary data.</text>
</comment>
<protein>
    <submittedName>
        <fullName evidence="1">Uncharacterized protein</fullName>
    </submittedName>
</protein>
<evidence type="ECO:0000313" key="1">
    <source>
        <dbReference type="EMBL" id="GEO08776.1"/>
    </source>
</evidence>